<sequence length="174" mass="19371">MLRLAIGIIEVIGLSSAIEVADICVKSANVTLIGYELSQGHGMVLIKIEGDVGAVTAAVQASSKIAKVLNKKVIPRPGDGIECLIKNENTVGYEDIYINTDVDKNDLIINKEEKDKETNKNTKEDMNKEEENDFKEDSYEEKYTCNLCKDPKCPREKGDLRVNCIHYDDKDTDS</sequence>
<evidence type="ECO:0000259" key="5">
    <source>
        <dbReference type="PROSITE" id="PS51930"/>
    </source>
</evidence>
<dbReference type="SUPFAM" id="SSF143414">
    <property type="entry name" value="CcmK-like"/>
    <property type="match status" value="1"/>
</dbReference>
<dbReference type="Proteomes" id="UP001348492">
    <property type="component" value="Chromosome"/>
</dbReference>
<dbReference type="InterPro" id="IPR000249">
    <property type="entry name" value="BMC_dom"/>
</dbReference>
<comment type="subcellular location">
    <subcellularLocation>
        <location evidence="1">Bacterial microcompartment</location>
    </subcellularLocation>
</comment>
<dbReference type="SMART" id="SM00877">
    <property type="entry name" value="BMC"/>
    <property type="match status" value="1"/>
</dbReference>
<feature type="compositionally biased region" description="Basic and acidic residues" evidence="4">
    <location>
        <begin position="116"/>
        <end position="126"/>
    </location>
</feature>
<feature type="domain" description="BMC" evidence="5">
    <location>
        <begin position="5"/>
        <end position="86"/>
    </location>
</feature>
<dbReference type="InterPro" id="IPR044872">
    <property type="entry name" value="CcmK/CsoS1_BMC"/>
</dbReference>
<dbReference type="InterPro" id="IPR050575">
    <property type="entry name" value="BMC_shell"/>
</dbReference>
<evidence type="ECO:0000256" key="4">
    <source>
        <dbReference type="SAM" id="MobiDB-lite"/>
    </source>
</evidence>
<protein>
    <recommendedName>
        <fullName evidence="5">BMC domain-containing protein</fullName>
    </recommendedName>
</protein>
<dbReference type="PANTHER" id="PTHR33941">
    <property type="entry name" value="PROPANEDIOL UTILIZATION PROTEIN PDUA"/>
    <property type="match status" value="1"/>
</dbReference>
<evidence type="ECO:0000256" key="2">
    <source>
        <dbReference type="ARBA" id="ARBA00024446"/>
    </source>
</evidence>
<evidence type="ECO:0000256" key="3">
    <source>
        <dbReference type="PROSITE-ProRule" id="PRU01278"/>
    </source>
</evidence>
<accession>A0ABZ2ER84</accession>
<feature type="region of interest" description="Disordered" evidence="4">
    <location>
        <begin position="116"/>
        <end position="137"/>
    </location>
</feature>
<comment type="similarity">
    <text evidence="3">Belongs to the bacterial microcompartments protein family.</text>
</comment>
<dbReference type="InterPro" id="IPR037233">
    <property type="entry name" value="CcmK-like_sf"/>
</dbReference>
<dbReference type="PANTHER" id="PTHR33941:SF11">
    <property type="entry name" value="BACTERIAL MICROCOMPARTMENT SHELL PROTEIN PDUJ"/>
    <property type="match status" value="1"/>
</dbReference>
<keyword evidence="2" id="KW-1283">Bacterial microcompartment</keyword>
<dbReference type="Gene3D" id="3.30.70.1710">
    <property type="match status" value="1"/>
</dbReference>
<proteinExistence type="inferred from homology"/>
<evidence type="ECO:0000256" key="1">
    <source>
        <dbReference type="ARBA" id="ARBA00024322"/>
    </source>
</evidence>
<dbReference type="Pfam" id="PF00936">
    <property type="entry name" value="BMC"/>
    <property type="match status" value="1"/>
</dbReference>
<organism evidence="6 7">
    <name type="scientific">Terrisporobacter glycolicus ATCC 14880 = DSM 1288</name>
    <dbReference type="NCBI Taxonomy" id="1121315"/>
    <lineage>
        <taxon>Bacteria</taxon>
        <taxon>Bacillati</taxon>
        <taxon>Bacillota</taxon>
        <taxon>Clostridia</taxon>
        <taxon>Peptostreptococcales</taxon>
        <taxon>Peptostreptococcaceae</taxon>
        <taxon>Terrisporobacter</taxon>
    </lineage>
</organism>
<keyword evidence="7" id="KW-1185">Reference proteome</keyword>
<dbReference type="RefSeq" id="WP_018590477.1">
    <property type="nucleotide sequence ID" value="NZ_CP117523.1"/>
</dbReference>
<dbReference type="EMBL" id="CP117523">
    <property type="protein sequence ID" value="WWD82143.1"/>
    <property type="molecule type" value="Genomic_DNA"/>
</dbReference>
<reference evidence="6 7" key="1">
    <citation type="journal article" date="2023" name="PLoS ONE">
        <title>Genome-based metabolic and phylogenomic analysis of three Terrisporobacter species.</title>
        <authorList>
            <person name="Boer T."/>
            <person name="Bengelsdorf F.R."/>
            <person name="Bomeke M."/>
            <person name="Daniel R."/>
            <person name="Poehlein A."/>
        </authorList>
    </citation>
    <scope>NUCLEOTIDE SEQUENCE [LARGE SCALE GENOMIC DNA]</scope>
    <source>
        <strain evidence="6 7">DSM 1288</strain>
    </source>
</reference>
<name>A0ABZ2ER84_9FIRM</name>
<evidence type="ECO:0000313" key="6">
    <source>
        <dbReference type="EMBL" id="WWD82143.1"/>
    </source>
</evidence>
<gene>
    <name evidence="6" type="ORF">TEGL_05180</name>
</gene>
<dbReference type="PROSITE" id="PS51930">
    <property type="entry name" value="BMC_2"/>
    <property type="match status" value="1"/>
</dbReference>
<dbReference type="CDD" id="cd07045">
    <property type="entry name" value="BMC_CcmK_like"/>
    <property type="match status" value="1"/>
</dbReference>
<evidence type="ECO:0000313" key="7">
    <source>
        <dbReference type="Proteomes" id="UP001348492"/>
    </source>
</evidence>